<evidence type="ECO:0000256" key="1">
    <source>
        <dbReference type="ARBA" id="ARBA00006360"/>
    </source>
</evidence>
<name>K0AV85_GOTA9</name>
<dbReference type="NCBIfam" id="NF004046">
    <property type="entry name" value="PRK05563.1"/>
    <property type="match status" value="1"/>
</dbReference>
<dbReference type="GO" id="GO:0006261">
    <property type="term" value="P:DNA-templated DNA replication"/>
    <property type="evidence" value="ECO:0007669"/>
    <property type="project" value="TreeGrafter"/>
</dbReference>
<evidence type="ECO:0000256" key="9">
    <source>
        <dbReference type="ARBA" id="ARBA00022840"/>
    </source>
</evidence>
<evidence type="ECO:0000313" key="15">
    <source>
        <dbReference type="Proteomes" id="UP000006094"/>
    </source>
</evidence>
<dbReference type="eggNOG" id="COG2812">
    <property type="taxonomic scope" value="Bacteria"/>
</dbReference>
<keyword evidence="10" id="KW-0239">DNA-directed DNA polymerase</keyword>
<dbReference type="FunFam" id="3.40.50.300:FF:000014">
    <property type="entry name" value="DNA polymerase III subunit gamma/tau"/>
    <property type="match status" value="1"/>
</dbReference>
<dbReference type="InterPro" id="IPR022754">
    <property type="entry name" value="DNA_pol_III_gamma-3"/>
</dbReference>
<dbReference type="Gene3D" id="3.40.50.300">
    <property type="entry name" value="P-loop containing nucleotide triphosphate hydrolases"/>
    <property type="match status" value="1"/>
</dbReference>
<dbReference type="Pfam" id="PF20964">
    <property type="entry name" value="DnaX_C"/>
    <property type="match status" value="1"/>
</dbReference>
<feature type="domain" description="AAA+ ATPase" evidence="13">
    <location>
        <begin position="37"/>
        <end position="179"/>
    </location>
</feature>
<evidence type="ECO:0000259" key="13">
    <source>
        <dbReference type="SMART" id="SM00382"/>
    </source>
</evidence>
<dbReference type="HOGENOM" id="CLU_006229_0_8_9"/>
<evidence type="ECO:0000256" key="6">
    <source>
        <dbReference type="ARBA" id="ARBA00022723"/>
    </source>
</evidence>
<dbReference type="GO" id="GO:0005524">
    <property type="term" value="F:ATP binding"/>
    <property type="evidence" value="ECO:0007669"/>
    <property type="project" value="UniProtKB-KW"/>
</dbReference>
<keyword evidence="3 14" id="KW-0808">Transferase</keyword>
<dbReference type="RefSeq" id="WP_014966316.1">
    <property type="nucleotide sequence ID" value="NC_018664.1"/>
</dbReference>
<evidence type="ECO:0000256" key="3">
    <source>
        <dbReference type="ARBA" id="ARBA00022679"/>
    </source>
</evidence>
<dbReference type="InterPro" id="IPR003593">
    <property type="entry name" value="AAA+_ATPase"/>
</dbReference>
<dbReference type="InterPro" id="IPR048448">
    <property type="entry name" value="DnaX-like_C"/>
</dbReference>
<dbReference type="STRING" id="1128398.Curi_c00990"/>
<evidence type="ECO:0000256" key="11">
    <source>
        <dbReference type="ARBA" id="ARBA00049244"/>
    </source>
</evidence>
<dbReference type="InterPro" id="IPR012763">
    <property type="entry name" value="DNA_pol_III_sug/sutau_N"/>
</dbReference>
<dbReference type="Pfam" id="PF22608">
    <property type="entry name" value="DNAX_ATPase_lid"/>
    <property type="match status" value="1"/>
</dbReference>
<dbReference type="FunFam" id="1.10.8.60:FF:000013">
    <property type="entry name" value="DNA polymerase III subunit gamma/tau"/>
    <property type="match status" value="1"/>
</dbReference>
<dbReference type="GO" id="GO:0003887">
    <property type="term" value="F:DNA-directed DNA polymerase activity"/>
    <property type="evidence" value="ECO:0007669"/>
    <property type="project" value="UniProtKB-KW"/>
</dbReference>
<dbReference type="Gene3D" id="1.10.8.60">
    <property type="match status" value="1"/>
</dbReference>
<dbReference type="InterPro" id="IPR045085">
    <property type="entry name" value="HLD_clamp_pol_III_gamma_tau"/>
</dbReference>
<dbReference type="SUPFAM" id="SSF48019">
    <property type="entry name" value="post-AAA+ oligomerization domain-like"/>
    <property type="match status" value="1"/>
</dbReference>
<dbReference type="GO" id="GO:0009360">
    <property type="term" value="C:DNA polymerase III complex"/>
    <property type="evidence" value="ECO:0007669"/>
    <property type="project" value="InterPro"/>
</dbReference>
<dbReference type="Gene3D" id="1.20.272.10">
    <property type="match status" value="1"/>
</dbReference>
<dbReference type="EMBL" id="CP003326">
    <property type="protein sequence ID" value="AFS77179.1"/>
    <property type="molecule type" value="Genomic_DNA"/>
</dbReference>
<dbReference type="Proteomes" id="UP000006094">
    <property type="component" value="Chromosome"/>
</dbReference>
<dbReference type="PATRIC" id="fig|1128398.3.peg.98"/>
<keyword evidence="4 14" id="KW-0548">Nucleotidyltransferase</keyword>
<evidence type="ECO:0000256" key="7">
    <source>
        <dbReference type="ARBA" id="ARBA00022741"/>
    </source>
</evidence>
<dbReference type="Pfam" id="PF12169">
    <property type="entry name" value="DNA_pol3_gamma3"/>
    <property type="match status" value="1"/>
</dbReference>
<protein>
    <recommendedName>
        <fullName evidence="2">DNA-directed DNA polymerase</fullName>
        <ecNumber evidence="2">2.7.7.7</ecNumber>
    </recommendedName>
</protein>
<dbReference type="PANTHER" id="PTHR11669:SF0">
    <property type="entry name" value="PROTEIN STICHEL-LIKE 2"/>
    <property type="match status" value="1"/>
</dbReference>
<comment type="catalytic activity">
    <reaction evidence="11">
        <text>DNA(n) + a 2'-deoxyribonucleoside 5'-triphosphate = DNA(n+1) + diphosphate</text>
        <dbReference type="Rhea" id="RHEA:22508"/>
        <dbReference type="Rhea" id="RHEA-COMP:17339"/>
        <dbReference type="Rhea" id="RHEA-COMP:17340"/>
        <dbReference type="ChEBI" id="CHEBI:33019"/>
        <dbReference type="ChEBI" id="CHEBI:61560"/>
        <dbReference type="ChEBI" id="CHEBI:173112"/>
        <dbReference type="EC" id="2.7.7.7"/>
    </reaction>
</comment>
<evidence type="ECO:0000256" key="5">
    <source>
        <dbReference type="ARBA" id="ARBA00022705"/>
    </source>
</evidence>
<dbReference type="EC" id="2.7.7.7" evidence="2"/>
<organism evidence="14 15">
    <name type="scientific">Gottschalkia acidurici (strain ATCC 7906 / DSM 604 / BCRC 14475 / CIP 104303 / KCTC 5404 / NCIMB 10678 / 9a)</name>
    <name type="common">Clostridium acidurici</name>
    <dbReference type="NCBI Taxonomy" id="1128398"/>
    <lineage>
        <taxon>Bacteria</taxon>
        <taxon>Bacillati</taxon>
        <taxon>Bacillota</taxon>
        <taxon>Tissierellia</taxon>
        <taxon>Tissierellales</taxon>
        <taxon>Gottschalkiaceae</taxon>
        <taxon>Gottschalkia</taxon>
    </lineage>
</organism>
<dbReference type="InterPro" id="IPR001270">
    <property type="entry name" value="ClpA/B"/>
</dbReference>
<comment type="similarity">
    <text evidence="1">Belongs to the DnaX/STICHEL family.</text>
</comment>
<keyword evidence="8" id="KW-0862">Zinc</keyword>
<accession>K0AV85</accession>
<dbReference type="PANTHER" id="PTHR11669">
    <property type="entry name" value="REPLICATION FACTOR C / DNA POLYMERASE III GAMMA-TAU SUBUNIT"/>
    <property type="match status" value="1"/>
</dbReference>
<feature type="coiled-coil region" evidence="12">
    <location>
        <begin position="367"/>
        <end position="394"/>
    </location>
</feature>
<evidence type="ECO:0000256" key="8">
    <source>
        <dbReference type="ARBA" id="ARBA00022833"/>
    </source>
</evidence>
<evidence type="ECO:0000313" key="14">
    <source>
        <dbReference type="EMBL" id="AFS77179.1"/>
    </source>
</evidence>
<dbReference type="CDD" id="cd00009">
    <property type="entry name" value="AAA"/>
    <property type="match status" value="1"/>
</dbReference>
<evidence type="ECO:0000256" key="10">
    <source>
        <dbReference type="ARBA" id="ARBA00022932"/>
    </source>
</evidence>
<dbReference type="InterPro" id="IPR027417">
    <property type="entry name" value="P-loop_NTPase"/>
</dbReference>
<keyword evidence="15" id="KW-1185">Reference proteome</keyword>
<sequence>MSYKAIYRKFRPRVFDDVLGQEHITTILKNQILNDNIAHAYLFSGTRGTGKTSTARILARAINCIDNKDGNPCNTCEVCEEILDESIMDIVEIDAASNNSVEDIRELRENSKYPPSKCRYKVYIVDEVHMLSKGAFNALLKVLEEPPKHLIFILATTEPQKLPATIISRCQRYDFKRVSIEDIVKNMKDICLEIDVNIEEKALYLIARNSDGAMRDALSILDQCISFIDGEITYDYILSTLGIVNNDLMFEIVNGIIDNDIDNVLNFIDTIVQNGIDINQFIKDMILHFRNLMISKTSSNSENTIDGSQEFIHQLKVQSEKIDLNTIITFLNILSEAETKSKWSTQPRVILEVSVIKMMETPVSLDIGSLVNRINKLEEQLKNGNIQISQNKRIEKKENKSTSVKGIENKKEEVNSTKVKYTSSTNIDYETVSSEWSNILNTIKKKKIGLHALIMEGKLSKFKNNIITLSFGEGFAFHRDALEKKKTKNL</sequence>
<dbReference type="GO" id="GO:0046872">
    <property type="term" value="F:metal ion binding"/>
    <property type="evidence" value="ECO:0007669"/>
    <property type="project" value="UniProtKB-KW"/>
</dbReference>
<proteinExistence type="inferred from homology"/>
<dbReference type="NCBIfam" id="TIGR02397">
    <property type="entry name" value="dnaX_nterm"/>
    <property type="match status" value="1"/>
</dbReference>
<evidence type="ECO:0000256" key="12">
    <source>
        <dbReference type="SAM" id="Coils"/>
    </source>
</evidence>
<keyword evidence="5" id="KW-0235">DNA replication</keyword>
<dbReference type="SMART" id="SM00382">
    <property type="entry name" value="AAA"/>
    <property type="match status" value="1"/>
</dbReference>
<dbReference type="PRINTS" id="PR00300">
    <property type="entry name" value="CLPPROTEASEA"/>
</dbReference>
<keyword evidence="12" id="KW-0175">Coiled coil</keyword>
<dbReference type="AlphaFoldDB" id="K0AV85"/>
<keyword evidence="6" id="KW-0479">Metal-binding</keyword>
<reference evidence="14 15" key="1">
    <citation type="journal article" date="2012" name="PLoS ONE">
        <title>The purine-utilizing bacterium Clostridium acidurici 9a: a genome-guided metabolic reconsideration.</title>
        <authorList>
            <person name="Hartwich K."/>
            <person name="Poehlein A."/>
            <person name="Daniel R."/>
        </authorList>
    </citation>
    <scope>NUCLEOTIDE SEQUENCE [LARGE SCALE GENOMIC DNA]</scope>
    <source>
        <strain evidence="15">ATCC 7906 / DSM 604 / BCRC 14475 / CIP 104303 / KCTC 5404 / NCIMB 10678 / 9a</strain>
    </source>
</reference>
<keyword evidence="7" id="KW-0547">Nucleotide-binding</keyword>
<dbReference type="InterPro" id="IPR008921">
    <property type="entry name" value="DNA_pol3_clamp-load_cplx_C"/>
</dbReference>
<dbReference type="InterPro" id="IPR050238">
    <property type="entry name" value="DNA_Rep/Repair_Clamp_Loader"/>
</dbReference>
<keyword evidence="9" id="KW-0067">ATP-binding</keyword>
<dbReference type="SUPFAM" id="SSF52540">
    <property type="entry name" value="P-loop containing nucleoside triphosphate hydrolases"/>
    <property type="match status" value="1"/>
</dbReference>
<gene>
    <name evidence="14" type="primary">dnaX</name>
    <name evidence="14" type="ordered locus">Curi_c00990</name>
</gene>
<dbReference type="CDD" id="cd18137">
    <property type="entry name" value="HLD_clamp_pol_III_gamma_tau"/>
    <property type="match status" value="1"/>
</dbReference>
<dbReference type="GO" id="GO:0003677">
    <property type="term" value="F:DNA binding"/>
    <property type="evidence" value="ECO:0007669"/>
    <property type="project" value="InterPro"/>
</dbReference>
<evidence type="ECO:0000256" key="4">
    <source>
        <dbReference type="ARBA" id="ARBA00022695"/>
    </source>
</evidence>
<dbReference type="Pfam" id="PF13177">
    <property type="entry name" value="DNA_pol3_delta2"/>
    <property type="match status" value="1"/>
</dbReference>
<evidence type="ECO:0000256" key="2">
    <source>
        <dbReference type="ARBA" id="ARBA00012417"/>
    </source>
</evidence>
<dbReference type="KEGG" id="cad:Curi_c00990"/>